<reference evidence="1 2" key="1">
    <citation type="journal article" date="2014" name="Am. J. Bot.">
        <title>Genome assembly and annotation for red clover (Trifolium pratense; Fabaceae).</title>
        <authorList>
            <person name="Istvanek J."/>
            <person name="Jaros M."/>
            <person name="Krenek A."/>
            <person name="Repkova J."/>
        </authorList>
    </citation>
    <scope>NUCLEOTIDE SEQUENCE [LARGE SCALE GENOMIC DNA]</scope>
    <source>
        <strain evidence="2">cv. Tatra</strain>
        <tissue evidence="1">Young leaves</tissue>
    </source>
</reference>
<organism evidence="1 2">
    <name type="scientific">Trifolium pratense</name>
    <name type="common">Red clover</name>
    <dbReference type="NCBI Taxonomy" id="57577"/>
    <lineage>
        <taxon>Eukaryota</taxon>
        <taxon>Viridiplantae</taxon>
        <taxon>Streptophyta</taxon>
        <taxon>Embryophyta</taxon>
        <taxon>Tracheophyta</taxon>
        <taxon>Spermatophyta</taxon>
        <taxon>Magnoliopsida</taxon>
        <taxon>eudicotyledons</taxon>
        <taxon>Gunneridae</taxon>
        <taxon>Pentapetalae</taxon>
        <taxon>rosids</taxon>
        <taxon>fabids</taxon>
        <taxon>Fabales</taxon>
        <taxon>Fabaceae</taxon>
        <taxon>Papilionoideae</taxon>
        <taxon>50 kb inversion clade</taxon>
        <taxon>NPAAA clade</taxon>
        <taxon>Hologalegina</taxon>
        <taxon>IRL clade</taxon>
        <taxon>Trifolieae</taxon>
        <taxon>Trifolium</taxon>
    </lineage>
</organism>
<dbReference type="Proteomes" id="UP000236291">
    <property type="component" value="Unassembled WGS sequence"/>
</dbReference>
<dbReference type="EMBL" id="ASHM01242852">
    <property type="protein sequence ID" value="PNX69169.1"/>
    <property type="molecule type" value="Genomic_DNA"/>
</dbReference>
<proteinExistence type="predicted"/>
<sequence>MIAGIIDAELR</sequence>
<comment type="caution">
    <text evidence="1">The sequence shown here is derived from an EMBL/GenBank/DDBJ whole genome shotgun (WGS) entry which is preliminary data.</text>
</comment>
<feature type="non-terminal residue" evidence="1">
    <location>
        <position position="11"/>
    </location>
</feature>
<gene>
    <name evidence="1" type="ORF">L195_g064313</name>
</gene>
<reference evidence="1 2" key="2">
    <citation type="journal article" date="2017" name="Front. Plant Sci.">
        <title>Gene Classification and Mining of Molecular Markers Useful in Red Clover (Trifolium pratense) Breeding.</title>
        <authorList>
            <person name="Istvanek J."/>
            <person name="Dluhosova J."/>
            <person name="Dluhos P."/>
            <person name="Patkova L."/>
            <person name="Nedelnik J."/>
            <person name="Repkova J."/>
        </authorList>
    </citation>
    <scope>NUCLEOTIDE SEQUENCE [LARGE SCALE GENOMIC DNA]</scope>
    <source>
        <strain evidence="2">cv. Tatra</strain>
        <tissue evidence="1">Young leaves</tissue>
    </source>
</reference>
<evidence type="ECO:0000313" key="1">
    <source>
        <dbReference type="EMBL" id="PNX69169.1"/>
    </source>
</evidence>
<name>A0A2K3KSA8_TRIPR</name>
<protein>
    <submittedName>
        <fullName evidence="1">Uncharacterized protein</fullName>
    </submittedName>
</protein>
<evidence type="ECO:0000313" key="2">
    <source>
        <dbReference type="Proteomes" id="UP000236291"/>
    </source>
</evidence>
<accession>A0A2K3KSA8</accession>